<name>A0A3S2V910_9SPHI</name>
<accession>A0A3S2V910</accession>
<evidence type="ECO:0000256" key="1">
    <source>
        <dbReference type="SAM" id="Phobius"/>
    </source>
</evidence>
<dbReference type="EMBL" id="SACK01000002">
    <property type="protein sequence ID" value="RVU01592.1"/>
    <property type="molecule type" value="Genomic_DNA"/>
</dbReference>
<proteinExistence type="predicted"/>
<evidence type="ECO:0000313" key="3">
    <source>
        <dbReference type="EMBL" id="RVU01592.1"/>
    </source>
</evidence>
<dbReference type="InterPro" id="IPR025645">
    <property type="entry name" value="DUF4349"/>
</dbReference>
<keyword evidence="1" id="KW-0472">Membrane</keyword>
<dbReference type="Proteomes" id="UP000282759">
    <property type="component" value="Unassembled WGS sequence"/>
</dbReference>
<dbReference type="PROSITE" id="PS51257">
    <property type="entry name" value="PROKAR_LIPOPROTEIN"/>
    <property type="match status" value="1"/>
</dbReference>
<keyword evidence="1" id="KW-1133">Transmembrane helix</keyword>
<reference evidence="3 4" key="1">
    <citation type="submission" date="2019-01" db="EMBL/GenBank/DDBJ databases">
        <authorList>
            <person name="Chen W.-M."/>
        </authorList>
    </citation>
    <scope>NUCLEOTIDE SEQUENCE [LARGE SCALE GENOMIC DNA]</scope>
    <source>
        <strain evidence="3 4">YBJ-36</strain>
    </source>
</reference>
<gene>
    <name evidence="3" type="ORF">EOD41_06395</name>
</gene>
<sequence length="289" mass="32311">MKIKALIVLLSGAVLLYSCRGNSGYSTLEDNTTDTALVAADSTEFAQAKLVKTADLTFTVKNVEQAAGQISALARQYQGLVTHHHMRSFAQNTKVVRINRDSVMRVAAYSTEADMTVKVPSEKLDEFMNKVGQMGTHVMARNMDIEDQSLIYLESQLKLNSRKELVTQQKKGRIKLKAPEDALIFKDALVDEQVNTRRIDDAVKYSVVSLNFSQNNTVMKEIIVNDDVSDYRGPFFSRLGLAMQAGINLFTDVIVGLADFWLFLLAGIIIWILVARLTRKHTVLPLTKH</sequence>
<evidence type="ECO:0000313" key="4">
    <source>
        <dbReference type="Proteomes" id="UP000282759"/>
    </source>
</evidence>
<evidence type="ECO:0000259" key="2">
    <source>
        <dbReference type="Pfam" id="PF14257"/>
    </source>
</evidence>
<protein>
    <submittedName>
        <fullName evidence="3">DUF4349 domain-containing protein</fullName>
    </submittedName>
</protein>
<feature type="domain" description="DUF4349" evidence="2">
    <location>
        <begin position="49"/>
        <end position="274"/>
    </location>
</feature>
<dbReference type="Pfam" id="PF14257">
    <property type="entry name" value="DUF4349"/>
    <property type="match status" value="1"/>
</dbReference>
<dbReference type="OrthoDB" id="790552at2"/>
<comment type="caution">
    <text evidence="3">The sequence shown here is derived from an EMBL/GenBank/DDBJ whole genome shotgun (WGS) entry which is preliminary data.</text>
</comment>
<keyword evidence="1" id="KW-0812">Transmembrane</keyword>
<organism evidence="3 4">
    <name type="scientific">Mucilaginibacter limnophilus</name>
    <dbReference type="NCBI Taxonomy" id="1932778"/>
    <lineage>
        <taxon>Bacteria</taxon>
        <taxon>Pseudomonadati</taxon>
        <taxon>Bacteroidota</taxon>
        <taxon>Sphingobacteriia</taxon>
        <taxon>Sphingobacteriales</taxon>
        <taxon>Sphingobacteriaceae</taxon>
        <taxon>Mucilaginibacter</taxon>
    </lineage>
</organism>
<feature type="transmembrane region" description="Helical" evidence="1">
    <location>
        <begin position="253"/>
        <end position="274"/>
    </location>
</feature>
<dbReference type="AlphaFoldDB" id="A0A3S2V910"/>
<keyword evidence="4" id="KW-1185">Reference proteome</keyword>
<dbReference type="RefSeq" id="WP_127703964.1">
    <property type="nucleotide sequence ID" value="NZ_SACK01000002.1"/>
</dbReference>